<dbReference type="InterPro" id="IPR005543">
    <property type="entry name" value="PASTA_dom"/>
</dbReference>
<evidence type="ECO:0000313" key="5">
    <source>
        <dbReference type="Proteomes" id="UP000886803"/>
    </source>
</evidence>
<evidence type="ECO:0000256" key="2">
    <source>
        <dbReference type="ARBA" id="ARBA00023136"/>
    </source>
</evidence>
<dbReference type="Gene3D" id="3.30.10.20">
    <property type="match status" value="1"/>
</dbReference>
<dbReference type="SMART" id="SM00740">
    <property type="entry name" value="PASTA"/>
    <property type="match status" value="1"/>
</dbReference>
<dbReference type="SUPFAM" id="SSF56601">
    <property type="entry name" value="beta-lactamase/transpeptidase-like"/>
    <property type="match status" value="1"/>
</dbReference>
<dbReference type="PANTHER" id="PTHR30627">
    <property type="entry name" value="PEPTIDOGLYCAN D,D-TRANSPEPTIDASE"/>
    <property type="match status" value="1"/>
</dbReference>
<dbReference type="PROSITE" id="PS51178">
    <property type="entry name" value="PASTA"/>
    <property type="match status" value="1"/>
</dbReference>
<dbReference type="AlphaFoldDB" id="A0A9D2M864"/>
<dbReference type="Proteomes" id="UP000886803">
    <property type="component" value="Unassembled WGS sequence"/>
</dbReference>
<gene>
    <name evidence="4" type="ORF">H9945_10265</name>
</gene>
<reference evidence="4" key="1">
    <citation type="journal article" date="2021" name="PeerJ">
        <title>Extensive microbial diversity within the chicken gut microbiome revealed by metagenomics and culture.</title>
        <authorList>
            <person name="Gilroy R."/>
            <person name="Ravi A."/>
            <person name="Getino M."/>
            <person name="Pursley I."/>
            <person name="Horton D.L."/>
            <person name="Alikhan N.F."/>
            <person name="Baker D."/>
            <person name="Gharbi K."/>
            <person name="Hall N."/>
            <person name="Watson M."/>
            <person name="Adriaenssens E.M."/>
            <person name="Foster-Nyarko E."/>
            <person name="Jarju S."/>
            <person name="Secka A."/>
            <person name="Antonio M."/>
            <person name="Oren A."/>
            <person name="Chaudhuri R.R."/>
            <person name="La Ragione R."/>
            <person name="Hildebrand F."/>
            <person name="Pallen M.J."/>
        </authorList>
    </citation>
    <scope>NUCLEOTIDE SEQUENCE</scope>
    <source>
        <strain evidence="4">ChiBcec8-13705</strain>
    </source>
</reference>
<dbReference type="Pfam" id="PF03793">
    <property type="entry name" value="PASTA"/>
    <property type="match status" value="1"/>
</dbReference>
<dbReference type="GO" id="GO:0071555">
    <property type="term" value="P:cell wall organization"/>
    <property type="evidence" value="ECO:0007669"/>
    <property type="project" value="TreeGrafter"/>
</dbReference>
<dbReference type="SUPFAM" id="SSF54184">
    <property type="entry name" value="Penicillin-binding protein 2x (pbp-2x), c-terminal domain"/>
    <property type="match status" value="1"/>
</dbReference>
<dbReference type="PANTHER" id="PTHR30627:SF1">
    <property type="entry name" value="PEPTIDOGLYCAN D,D-TRANSPEPTIDASE FTSI"/>
    <property type="match status" value="1"/>
</dbReference>
<dbReference type="Pfam" id="PF00905">
    <property type="entry name" value="Transpeptidase"/>
    <property type="match status" value="1"/>
</dbReference>
<evidence type="ECO:0000259" key="3">
    <source>
        <dbReference type="PROSITE" id="PS51178"/>
    </source>
</evidence>
<reference evidence="4" key="2">
    <citation type="submission" date="2021-04" db="EMBL/GenBank/DDBJ databases">
        <authorList>
            <person name="Gilroy R."/>
        </authorList>
    </citation>
    <scope>NUCLEOTIDE SEQUENCE</scope>
    <source>
        <strain evidence="4">ChiBcec8-13705</strain>
    </source>
</reference>
<feature type="domain" description="PASTA" evidence="3">
    <location>
        <begin position="168"/>
        <end position="232"/>
    </location>
</feature>
<comment type="caution">
    <text evidence="4">The sequence shown here is derived from an EMBL/GenBank/DDBJ whole genome shotgun (WGS) entry which is preliminary data.</text>
</comment>
<name>A0A9D2M864_9FIRM</name>
<comment type="subcellular location">
    <subcellularLocation>
        <location evidence="1">Membrane</location>
    </subcellularLocation>
</comment>
<sequence>MELASCSFGQSSKVSYLQMITAVAAVVNGGRLMQPYLVAEIADADGQLLYHREPTVRRQVITPETSAVMRTLMEGVVTEGTGKNGAVAGYRVGGKTGTSQKLDSEDPAARIASFAAVAPIEEPKIAVLICLDEPHSWTTSGGALAGPVAAAVLEQALPHLGIAPSFTAEEQETLFAVVPDVTGWRTGAARQALAAAGFDAALVGEAERVQSQYPAAGITARKGSAVSLDTTGGYDPAADV</sequence>
<dbReference type="InterPro" id="IPR001460">
    <property type="entry name" value="PCN-bd_Tpept"/>
</dbReference>
<evidence type="ECO:0000313" key="4">
    <source>
        <dbReference type="EMBL" id="HJB42867.1"/>
    </source>
</evidence>
<proteinExistence type="predicted"/>
<evidence type="ECO:0000256" key="1">
    <source>
        <dbReference type="ARBA" id="ARBA00004370"/>
    </source>
</evidence>
<dbReference type="InterPro" id="IPR012338">
    <property type="entry name" value="Beta-lactam/transpept-like"/>
</dbReference>
<dbReference type="GO" id="GO:0005886">
    <property type="term" value="C:plasma membrane"/>
    <property type="evidence" value="ECO:0007669"/>
    <property type="project" value="TreeGrafter"/>
</dbReference>
<accession>A0A9D2M864</accession>
<dbReference type="Gene3D" id="3.40.710.10">
    <property type="entry name" value="DD-peptidase/beta-lactamase superfamily"/>
    <property type="match status" value="1"/>
</dbReference>
<keyword evidence="2" id="KW-0472">Membrane</keyword>
<dbReference type="EMBL" id="DWYG01000174">
    <property type="protein sequence ID" value="HJB42867.1"/>
    <property type="molecule type" value="Genomic_DNA"/>
</dbReference>
<dbReference type="GO" id="GO:0008658">
    <property type="term" value="F:penicillin binding"/>
    <property type="evidence" value="ECO:0007669"/>
    <property type="project" value="InterPro"/>
</dbReference>
<organism evidence="4 5">
    <name type="scientific">Candidatus Gemmiger avicola</name>
    <dbReference type="NCBI Taxonomy" id="2838605"/>
    <lineage>
        <taxon>Bacteria</taxon>
        <taxon>Bacillati</taxon>
        <taxon>Bacillota</taxon>
        <taxon>Clostridia</taxon>
        <taxon>Eubacteriales</taxon>
        <taxon>Gemmiger</taxon>
    </lineage>
</organism>
<dbReference type="InterPro" id="IPR050515">
    <property type="entry name" value="Beta-lactam/transpept"/>
</dbReference>
<protein>
    <submittedName>
        <fullName evidence="4">PASTA domain-containing protein</fullName>
    </submittedName>
</protein>